<proteinExistence type="predicted"/>
<accession>A0A7W0BX09</accession>
<dbReference type="Proteomes" id="UP000523087">
    <property type="component" value="Unassembled WGS sequence"/>
</dbReference>
<dbReference type="AlphaFoldDB" id="A0A7W0BX09"/>
<evidence type="ECO:0000313" key="1">
    <source>
        <dbReference type="EMBL" id="MBA2873503.1"/>
    </source>
</evidence>
<sequence>MYSWRIALLLKRLMVVQELDETKATIIVSIIIKK</sequence>
<keyword evidence="2" id="KW-1185">Reference proteome</keyword>
<name>A0A7W0BX09_9BACL</name>
<dbReference type="EMBL" id="JACDUT010000001">
    <property type="protein sequence ID" value="MBA2873503.1"/>
    <property type="molecule type" value="Genomic_DNA"/>
</dbReference>
<gene>
    <name evidence="1" type="ORF">HNR31_000255</name>
</gene>
<comment type="caution">
    <text evidence="1">The sequence shown here is derived from an EMBL/GenBank/DDBJ whole genome shotgun (WGS) entry which is preliminary data.</text>
</comment>
<protein>
    <submittedName>
        <fullName evidence="1">Uncharacterized protein</fullName>
    </submittedName>
</protein>
<reference evidence="1 2" key="1">
    <citation type="submission" date="2020-07" db="EMBL/GenBank/DDBJ databases">
        <title>Genomic Encyclopedia of Type Strains, Phase IV (KMG-IV): sequencing the most valuable type-strain genomes for metagenomic binning, comparative biology and taxonomic classification.</title>
        <authorList>
            <person name="Goeker M."/>
        </authorList>
    </citation>
    <scope>NUCLEOTIDE SEQUENCE [LARGE SCALE GENOMIC DNA]</scope>
    <source>
        <strain evidence="1 2">DSM 15730</strain>
    </source>
</reference>
<organism evidence="1 2">
    <name type="scientific">Thermaerobacillus caldiproteolyticus</name>
    <dbReference type="NCBI Taxonomy" id="247480"/>
    <lineage>
        <taxon>Bacteria</taxon>
        <taxon>Bacillati</taxon>
        <taxon>Bacillota</taxon>
        <taxon>Bacilli</taxon>
        <taxon>Bacillales</taxon>
        <taxon>Anoxybacillaceae</taxon>
        <taxon>Thermaerobacillus</taxon>
    </lineage>
</organism>
<evidence type="ECO:0000313" key="2">
    <source>
        <dbReference type="Proteomes" id="UP000523087"/>
    </source>
</evidence>